<dbReference type="GO" id="GO:0019894">
    <property type="term" value="F:kinesin binding"/>
    <property type="evidence" value="ECO:0007669"/>
    <property type="project" value="TreeGrafter"/>
</dbReference>
<evidence type="ECO:0000256" key="1">
    <source>
        <dbReference type="PROSITE-ProRule" id="PRU00339"/>
    </source>
</evidence>
<dbReference type="GO" id="GO:0042073">
    <property type="term" value="P:intraciliary transport"/>
    <property type="evidence" value="ECO:0007669"/>
    <property type="project" value="TreeGrafter"/>
</dbReference>
<dbReference type="SMART" id="SM00028">
    <property type="entry name" value="TPR"/>
    <property type="match status" value="10"/>
</dbReference>
<proteinExistence type="predicted"/>
<dbReference type="PANTHER" id="PTHR44117:SF1">
    <property type="entry name" value="INTRAFLAGELLAR TRANSPORT PROTEIN 88 HOMOLOG"/>
    <property type="match status" value="1"/>
</dbReference>
<dbReference type="EMBL" id="BEGY01000051">
    <property type="protein sequence ID" value="GAX80343.1"/>
    <property type="molecule type" value="Genomic_DNA"/>
</dbReference>
<dbReference type="InterPro" id="IPR011990">
    <property type="entry name" value="TPR-like_helical_dom_sf"/>
</dbReference>
<dbReference type="AlphaFoldDB" id="A0A250XB78"/>
<reference evidence="3 4" key="1">
    <citation type="submission" date="2017-08" db="EMBL/GenBank/DDBJ databases">
        <title>Acidophilic green algal genome provides insights into adaptation to an acidic environment.</title>
        <authorList>
            <person name="Hirooka S."/>
            <person name="Hirose Y."/>
            <person name="Kanesaki Y."/>
            <person name="Higuchi S."/>
            <person name="Fujiwara T."/>
            <person name="Onuma R."/>
            <person name="Era A."/>
            <person name="Ohbayashi R."/>
            <person name="Uzuka A."/>
            <person name="Nozaki H."/>
            <person name="Yoshikawa H."/>
            <person name="Miyagishima S.Y."/>
        </authorList>
    </citation>
    <scope>NUCLEOTIDE SEQUENCE [LARGE SCALE GENOMIC DNA]</scope>
    <source>
        <strain evidence="3 4">NIES-2499</strain>
    </source>
</reference>
<feature type="region of interest" description="Disordered" evidence="2">
    <location>
        <begin position="59"/>
        <end position="100"/>
    </location>
</feature>
<dbReference type="GO" id="GO:0005814">
    <property type="term" value="C:centriole"/>
    <property type="evidence" value="ECO:0007669"/>
    <property type="project" value="TreeGrafter"/>
</dbReference>
<protein>
    <recommendedName>
        <fullName evidence="5">Intraflagellar transport protein 88</fullName>
    </recommendedName>
</protein>
<evidence type="ECO:0000313" key="4">
    <source>
        <dbReference type="Proteomes" id="UP000232323"/>
    </source>
</evidence>
<keyword evidence="4" id="KW-1185">Reference proteome</keyword>
<name>A0A250XB78_9CHLO</name>
<keyword evidence="1" id="KW-0802">TPR repeat</keyword>
<organism evidence="3 4">
    <name type="scientific">Chlamydomonas eustigma</name>
    <dbReference type="NCBI Taxonomy" id="1157962"/>
    <lineage>
        <taxon>Eukaryota</taxon>
        <taxon>Viridiplantae</taxon>
        <taxon>Chlorophyta</taxon>
        <taxon>core chlorophytes</taxon>
        <taxon>Chlorophyceae</taxon>
        <taxon>CS clade</taxon>
        <taxon>Chlamydomonadales</taxon>
        <taxon>Chlamydomonadaceae</taxon>
        <taxon>Chlamydomonas</taxon>
    </lineage>
</organism>
<feature type="region of interest" description="Disordered" evidence="2">
    <location>
        <begin position="1"/>
        <end position="36"/>
    </location>
</feature>
<dbReference type="GO" id="GO:0036064">
    <property type="term" value="C:ciliary basal body"/>
    <property type="evidence" value="ECO:0007669"/>
    <property type="project" value="TreeGrafter"/>
</dbReference>
<dbReference type="Gene3D" id="1.25.40.10">
    <property type="entry name" value="Tetratricopeptide repeat domain"/>
    <property type="match status" value="3"/>
</dbReference>
<evidence type="ECO:0008006" key="5">
    <source>
        <dbReference type="Google" id="ProtNLM"/>
    </source>
</evidence>
<dbReference type="SUPFAM" id="SSF48452">
    <property type="entry name" value="TPR-like"/>
    <property type="match status" value="3"/>
</dbReference>
<dbReference type="STRING" id="1157962.A0A250XB78"/>
<feature type="repeat" description="TPR" evidence="1">
    <location>
        <begin position="248"/>
        <end position="281"/>
    </location>
</feature>
<feature type="repeat" description="TPR" evidence="1">
    <location>
        <begin position="209"/>
        <end position="242"/>
    </location>
</feature>
<dbReference type="GO" id="GO:0097730">
    <property type="term" value="C:non-motile cilium"/>
    <property type="evidence" value="ECO:0007669"/>
    <property type="project" value="TreeGrafter"/>
</dbReference>
<feature type="repeat" description="TPR" evidence="1">
    <location>
        <begin position="491"/>
        <end position="524"/>
    </location>
</feature>
<feature type="compositionally biased region" description="Acidic residues" evidence="2">
    <location>
        <begin position="753"/>
        <end position="765"/>
    </location>
</feature>
<evidence type="ECO:0000313" key="3">
    <source>
        <dbReference type="EMBL" id="GAX80343.1"/>
    </source>
</evidence>
<dbReference type="Proteomes" id="UP000232323">
    <property type="component" value="Unassembled WGS sequence"/>
</dbReference>
<sequence length="765" mass="85154">MPPRDDEDLYGGYDEGSNPLSNTGGSGMFQALGSDPIPPGTAMQVPGTAMKTYVAPGTAARGAGPADQARPMTSVRGAGFTSAPNKKFDPMNQGRKEGGASLLKKADVSVEEQAKDMEKKVHEVLEQSALMTHKEDFAAGLEKAMEARKRERALTKFREGNGLSDQVNIDLTYAIDFNLAVCYHANRDYQEALDHFTAIVKNKAYTQSGRLRVNMGNIYFEQKKYSSAIKMYRMALDQIPSTAKEVRFKIMRNIGLSFVRMGQYQDAMQSFSTVMENVPDHQTGYNLVICAYALGNVEAMRQAFLSLVEVPGYEDDKAEDELDEDEDEDVVQDDGLRDELKKRQNYIAKVITNSAKLIAEKIDRNGFEAGYDWCVSCLRDAGHVKLANEVHLAKASKFLACKEFEAAISVFKEFEKKSARIKARAATNLAFLYGLEGEVDQAEKYAELALKSDRYNARAYVNKANVAVEKGDLEGARALYNEAAGIEPYCVEAIFNLGLVNLRMGDTQYALAAFKKLHAMLPDNTEVIYQIANCYDLLANQTGDFKATVKWYEMLSSLVPNDPGVLAKLGAIHARFDDDIKALHYYQESHRVFPVNMDVLSWLGAYHVKNEVYEKAIPYFDLASRIQPQEVKWALMVASCYRRIGAFPQALAKYKEIHILHPEDMECLRYLVHLCTELGRRDDAQDYITKLRKAEKNQQAEATAVATRMQAAAAAEQEGERFVDDGPDMGGSAPAARGKKVVAKTEASKDDDWGNEELGDDLLPM</sequence>
<dbReference type="OrthoDB" id="421121at2759"/>
<dbReference type="GO" id="GO:1905515">
    <property type="term" value="P:non-motile cilium assembly"/>
    <property type="evidence" value="ECO:0007669"/>
    <property type="project" value="TreeGrafter"/>
</dbReference>
<gene>
    <name evidence="3" type="ORF">CEUSTIGMA_g7781.t1</name>
</gene>
<comment type="caution">
    <text evidence="3">The sequence shown here is derived from an EMBL/GenBank/DDBJ whole genome shotgun (WGS) entry which is preliminary data.</text>
</comment>
<dbReference type="FunFam" id="1.25.40.10:FF:001094">
    <property type="entry name" value="Intraflagellar transport particle protein IFT88"/>
    <property type="match status" value="1"/>
</dbReference>
<feature type="region of interest" description="Disordered" evidence="2">
    <location>
        <begin position="716"/>
        <end position="765"/>
    </location>
</feature>
<dbReference type="PROSITE" id="PS50005">
    <property type="entry name" value="TPR"/>
    <property type="match status" value="4"/>
</dbReference>
<dbReference type="GO" id="GO:0097546">
    <property type="term" value="C:ciliary base"/>
    <property type="evidence" value="ECO:0007669"/>
    <property type="project" value="TreeGrafter"/>
</dbReference>
<dbReference type="Pfam" id="PF13432">
    <property type="entry name" value="TPR_16"/>
    <property type="match status" value="2"/>
</dbReference>
<dbReference type="Pfam" id="PF13174">
    <property type="entry name" value="TPR_6"/>
    <property type="match status" value="2"/>
</dbReference>
<accession>A0A250XB78</accession>
<dbReference type="InterPro" id="IPR019734">
    <property type="entry name" value="TPR_rpt"/>
</dbReference>
<feature type="compositionally biased region" description="Basic and acidic residues" evidence="2">
    <location>
        <begin position="86"/>
        <end position="100"/>
    </location>
</feature>
<evidence type="ECO:0000256" key="2">
    <source>
        <dbReference type="SAM" id="MobiDB-lite"/>
    </source>
</evidence>
<dbReference type="Pfam" id="PF13181">
    <property type="entry name" value="TPR_8"/>
    <property type="match status" value="1"/>
</dbReference>
<dbReference type="PANTHER" id="PTHR44117">
    <property type="entry name" value="INTRAFLAGELLAR TRANSPORT PROTEIN 88 HOMOLOG"/>
    <property type="match status" value="1"/>
</dbReference>
<feature type="repeat" description="TPR" evidence="1">
    <location>
        <begin position="597"/>
        <end position="630"/>
    </location>
</feature>